<keyword evidence="2" id="KW-1185">Reference proteome</keyword>
<dbReference type="RefSeq" id="WP_184176897.1">
    <property type="nucleotide sequence ID" value="NZ_JACHGF010000008.1"/>
</dbReference>
<proteinExistence type="predicted"/>
<reference evidence="1 2" key="1">
    <citation type="submission" date="2020-08" db="EMBL/GenBank/DDBJ databases">
        <title>Genomic Encyclopedia of Type Strains, Phase IV (KMG-IV): sequencing the most valuable type-strain genomes for metagenomic binning, comparative biology and taxonomic classification.</title>
        <authorList>
            <person name="Goeker M."/>
        </authorList>
    </citation>
    <scope>NUCLEOTIDE SEQUENCE [LARGE SCALE GENOMIC DNA]</scope>
    <source>
        <strain evidence="1 2">DSM 105074</strain>
    </source>
</reference>
<dbReference type="Pfam" id="PF00702">
    <property type="entry name" value="Hydrolase"/>
    <property type="match status" value="1"/>
</dbReference>
<dbReference type="GO" id="GO:0050308">
    <property type="term" value="F:sugar-phosphatase activity"/>
    <property type="evidence" value="ECO:0007669"/>
    <property type="project" value="UniProtKB-EC"/>
</dbReference>
<comment type="caution">
    <text evidence="1">The sequence shown here is derived from an EMBL/GenBank/DDBJ whole genome shotgun (WGS) entry which is preliminary data.</text>
</comment>
<dbReference type="PANTHER" id="PTHR18901">
    <property type="entry name" value="2-DEOXYGLUCOSE-6-PHOSPHATE PHOSPHATASE 2"/>
    <property type="match status" value="1"/>
</dbReference>
<dbReference type="InterPro" id="IPR036412">
    <property type="entry name" value="HAD-like_sf"/>
</dbReference>
<gene>
    <name evidence="1" type="ORF">HNQ92_004259</name>
</gene>
<dbReference type="SFLD" id="SFLDS00003">
    <property type="entry name" value="Haloacid_Dehalogenase"/>
    <property type="match status" value="1"/>
</dbReference>
<keyword evidence="1" id="KW-0378">Hydrolase</keyword>
<organism evidence="1 2">
    <name type="scientific">Rhabdobacter roseus</name>
    <dbReference type="NCBI Taxonomy" id="1655419"/>
    <lineage>
        <taxon>Bacteria</taxon>
        <taxon>Pseudomonadati</taxon>
        <taxon>Bacteroidota</taxon>
        <taxon>Cytophagia</taxon>
        <taxon>Cytophagales</taxon>
        <taxon>Cytophagaceae</taxon>
        <taxon>Rhabdobacter</taxon>
    </lineage>
</organism>
<dbReference type="Gene3D" id="3.40.50.1000">
    <property type="entry name" value="HAD superfamily/HAD-like"/>
    <property type="match status" value="1"/>
</dbReference>
<dbReference type="NCBIfam" id="TIGR01509">
    <property type="entry name" value="HAD-SF-IA-v3"/>
    <property type="match status" value="1"/>
</dbReference>
<protein>
    <submittedName>
        <fullName evidence="1">Sugar-phosphatase</fullName>
        <ecNumber evidence="1">3.1.3.23</ecNumber>
    </submittedName>
</protein>
<dbReference type="EMBL" id="JACHGF010000008">
    <property type="protein sequence ID" value="MBB5286099.1"/>
    <property type="molecule type" value="Genomic_DNA"/>
</dbReference>
<dbReference type="Proteomes" id="UP000557307">
    <property type="component" value="Unassembled WGS sequence"/>
</dbReference>
<accession>A0A840U2M8</accession>
<evidence type="ECO:0000313" key="2">
    <source>
        <dbReference type="Proteomes" id="UP000557307"/>
    </source>
</evidence>
<name>A0A840U2M8_9BACT</name>
<dbReference type="EC" id="3.1.3.23" evidence="1"/>
<dbReference type="InterPro" id="IPR023214">
    <property type="entry name" value="HAD_sf"/>
</dbReference>
<dbReference type="Gene3D" id="1.10.150.240">
    <property type="entry name" value="Putative phosphatase, domain 2"/>
    <property type="match status" value="1"/>
</dbReference>
<dbReference type="SUPFAM" id="SSF56784">
    <property type="entry name" value="HAD-like"/>
    <property type="match status" value="1"/>
</dbReference>
<dbReference type="AlphaFoldDB" id="A0A840U2M8"/>
<dbReference type="PANTHER" id="PTHR18901:SF38">
    <property type="entry name" value="PSEUDOURIDINE-5'-PHOSPHATASE"/>
    <property type="match status" value="1"/>
</dbReference>
<sequence length="225" mass="25111">MKIQAALFDMDGLLVDSEPIWREVAIEVFAPLGIALTDEICQAYTGLGTAAFVRSFYEKSPWPGKSTQQVEHEIIELAHERIGSRALAMPGAVEVVRFFHKRRLPLAVASASPMEIIETVLRRLDLLPYFTLWHSAVLEARSKPFPDVYLGAARQLRVAPENCLAFEDSGNGLRSAHAARMLTVAIPAAYEYHDPKFDLADIKISSLIEFNEDIFDNLEKKPSLA</sequence>
<dbReference type="SFLD" id="SFLDG01129">
    <property type="entry name" value="C1.5:_HAD__Beta-PGM__Phosphata"/>
    <property type="match status" value="1"/>
</dbReference>
<dbReference type="CDD" id="cd07505">
    <property type="entry name" value="HAD_BPGM-like"/>
    <property type="match status" value="1"/>
</dbReference>
<dbReference type="InterPro" id="IPR006439">
    <property type="entry name" value="HAD-SF_hydro_IA"/>
</dbReference>
<dbReference type="InterPro" id="IPR023198">
    <property type="entry name" value="PGP-like_dom2"/>
</dbReference>
<dbReference type="NCBIfam" id="NF008087">
    <property type="entry name" value="PRK10826.1"/>
    <property type="match status" value="1"/>
</dbReference>
<evidence type="ECO:0000313" key="1">
    <source>
        <dbReference type="EMBL" id="MBB5286099.1"/>
    </source>
</evidence>